<dbReference type="InterPro" id="IPR029069">
    <property type="entry name" value="HotDog_dom_sf"/>
</dbReference>
<dbReference type="PANTHER" id="PTHR38110">
    <property type="entry name" value="CHROMOSOME 23, WHOLE GENOME SHOTGUN SEQUENCE"/>
    <property type="match status" value="1"/>
</dbReference>
<dbReference type="Pfam" id="PF13622">
    <property type="entry name" value="4HBT_3"/>
    <property type="match status" value="1"/>
</dbReference>
<dbReference type="AlphaFoldDB" id="A0A238FAJ3"/>
<protein>
    <submittedName>
        <fullName evidence="3">BQ2448_1193 protein</fullName>
    </submittedName>
</protein>
<name>A0A238FAJ3_9BASI</name>
<feature type="domain" description="Acyl-CoA thioesterase-like N-terminal HotDog" evidence="1">
    <location>
        <begin position="31"/>
        <end position="113"/>
    </location>
</feature>
<feature type="domain" description="Acyl-CoA thioesterase-like C-terminal" evidence="2">
    <location>
        <begin position="205"/>
        <end position="310"/>
    </location>
</feature>
<evidence type="ECO:0000313" key="4">
    <source>
        <dbReference type="Proteomes" id="UP000198372"/>
    </source>
</evidence>
<dbReference type="InterPro" id="IPR052389">
    <property type="entry name" value="Sec_Metab_Biosynth-Assoc"/>
</dbReference>
<evidence type="ECO:0000259" key="2">
    <source>
        <dbReference type="Pfam" id="PF20789"/>
    </source>
</evidence>
<organism evidence="3 4">
    <name type="scientific">Microbotryum intermedium</name>
    <dbReference type="NCBI Taxonomy" id="269621"/>
    <lineage>
        <taxon>Eukaryota</taxon>
        <taxon>Fungi</taxon>
        <taxon>Dikarya</taxon>
        <taxon>Basidiomycota</taxon>
        <taxon>Pucciniomycotina</taxon>
        <taxon>Microbotryomycetes</taxon>
        <taxon>Microbotryales</taxon>
        <taxon>Microbotryaceae</taxon>
        <taxon>Microbotryum</taxon>
    </lineage>
</organism>
<keyword evidence="4" id="KW-1185">Reference proteome</keyword>
<proteinExistence type="predicted"/>
<sequence>MPNLKQALKLERIDGSDDKEGPFTFRAELSSIWTVAGKPHGGYLLALLTSACSLVMKGSSTPDPAQLMTSFLIGCNNGAADVVVSVVRRGKSWTNLEARIVQKGKTNVIAQALYTSFPSLPTSSPHPPFSTSYQNLLPLTPSPYAKRTPFRTHPSLCDPTQAYDRKHDEFGRRWGKNENSAMFMILEGEMEWVEDEEIKKRREDGDEKGRKELEWASWFELKDLEGEALTMEMMPFFSDLMSSIPELLPPGERVDPHYYPTLTMSIHFHAKLPFPSNSPYLNSPKTVGVYSTGHHIQQGRHEQLTEVWTAPSALGQGAVQDDWRERSMLLISGTQLALSVDIQKLFGGKFGKM</sequence>
<gene>
    <name evidence="3" type="ORF">BQ2448_1193</name>
</gene>
<dbReference type="PANTHER" id="PTHR38110:SF1">
    <property type="entry name" value="THIOESTERASE DOMAIN-CONTAINING PROTEIN"/>
    <property type="match status" value="1"/>
</dbReference>
<dbReference type="STRING" id="269621.A0A238FAJ3"/>
<reference evidence="4" key="1">
    <citation type="submission" date="2016-09" db="EMBL/GenBank/DDBJ databases">
        <authorList>
            <person name="Jeantristanb JTB J.-T."/>
            <person name="Ricardo R."/>
        </authorList>
    </citation>
    <scope>NUCLEOTIDE SEQUENCE [LARGE SCALE GENOMIC DNA]</scope>
</reference>
<dbReference type="Pfam" id="PF20789">
    <property type="entry name" value="4HBT_3C"/>
    <property type="match status" value="1"/>
</dbReference>
<dbReference type="InterPro" id="IPR049450">
    <property type="entry name" value="ACOT8-like_C"/>
</dbReference>
<dbReference type="Proteomes" id="UP000198372">
    <property type="component" value="Unassembled WGS sequence"/>
</dbReference>
<dbReference type="EMBL" id="FMSP01000005">
    <property type="protein sequence ID" value="SCV69799.1"/>
    <property type="molecule type" value="Genomic_DNA"/>
</dbReference>
<accession>A0A238FAJ3</accession>
<dbReference type="InterPro" id="IPR042171">
    <property type="entry name" value="Acyl-CoA_hotdog"/>
</dbReference>
<dbReference type="OrthoDB" id="2532955at2759"/>
<evidence type="ECO:0000313" key="3">
    <source>
        <dbReference type="EMBL" id="SCV69799.1"/>
    </source>
</evidence>
<dbReference type="Gene3D" id="2.40.160.210">
    <property type="entry name" value="Acyl-CoA thioesterase, double hotdog domain"/>
    <property type="match status" value="1"/>
</dbReference>
<evidence type="ECO:0000259" key="1">
    <source>
        <dbReference type="Pfam" id="PF13622"/>
    </source>
</evidence>
<dbReference type="SUPFAM" id="SSF54637">
    <property type="entry name" value="Thioesterase/thiol ester dehydrase-isomerase"/>
    <property type="match status" value="1"/>
</dbReference>
<dbReference type="InterPro" id="IPR049449">
    <property type="entry name" value="TesB_ACOT8-like_N"/>
</dbReference>